<dbReference type="PANTHER" id="PTHR30203">
    <property type="entry name" value="OUTER MEMBRANE CATION EFFLUX PROTEIN"/>
    <property type="match status" value="1"/>
</dbReference>
<comment type="caution">
    <text evidence="1">The sequence shown here is derived from an EMBL/GenBank/DDBJ whole genome shotgun (WGS) entry which is preliminary data.</text>
</comment>
<dbReference type="Proteomes" id="UP000324575">
    <property type="component" value="Unassembled WGS sequence"/>
</dbReference>
<dbReference type="InterPro" id="IPR010131">
    <property type="entry name" value="MdtP/NodT-like"/>
</dbReference>
<dbReference type="GO" id="GO:0015562">
    <property type="term" value="F:efflux transmembrane transporter activity"/>
    <property type="evidence" value="ECO:0007669"/>
    <property type="project" value="InterPro"/>
</dbReference>
<reference evidence="1 2" key="1">
    <citation type="submission" date="2019-03" db="EMBL/GenBank/DDBJ databases">
        <title>Single cell metagenomics reveals metabolic interactions within the superorganism composed of flagellate Streblomastix strix and complex community of Bacteroidetes bacteria on its surface.</title>
        <authorList>
            <person name="Treitli S.C."/>
            <person name="Kolisko M."/>
            <person name="Husnik F."/>
            <person name="Keeling P."/>
            <person name="Hampl V."/>
        </authorList>
    </citation>
    <scope>NUCLEOTIDE SEQUENCE [LARGE SCALE GENOMIC DNA]</scope>
    <source>
        <strain evidence="1">St1</strain>
    </source>
</reference>
<sequence>MKKYLIIIACCPLFLYGQTDSLNQYLKTAAENNPAVKAAFLTYQASLQKIPQAGAYEDPQLEMGVFLEPMELTGGRQIAQFQLMQMFPWFGTKKAARTEAQYMSQMAFEAFREAKDNLYLEVYTQWYALCALQQQVLNSEKNKQLLQQMESLALQKYVAGNGNPGQQTQDRQSANNAPAPVAGVVQGMNMNSTTAVSQAAPMSSGGMKMGSSPASGMSEVLRIQMEIIALESNLESLSSNIAAGKLRFNTLLNRPVASGVHLPSEIMQLPFSFDAERGEQAVVHNPMLGMLKEETLAYKAQAEMSKKMFYPMLGIGLQYMLIAPAAMSMSENMNGKDMLMPMVSVSIPVYRKKYRAAQRESQLLQQAGQEKFNDMFNRLQADWAQTVHQLNDEARKIALYKKQTALAQTTYDLAVQEFISGTNDLNAVIQIQRQFIEYQSKTADAIAAYNTMVVTIQKITSSYENDN</sequence>
<gene>
    <name evidence="1" type="ORF">EZS26_002322</name>
</gene>
<evidence type="ECO:0008006" key="3">
    <source>
        <dbReference type="Google" id="ProtNLM"/>
    </source>
</evidence>
<evidence type="ECO:0000313" key="1">
    <source>
        <dbReference type="EMBL" id="KAA6301578.1"/>
    </source>
</evidence>
<dbReference type="EMBL" id="SNRX01000017">
    <property type="protein sequence ID" value="KAA6301578.1"/>
    <property type="molecule type" value="Genomic_DNA"/>
</dbReference>
<dbReference type="AlphaFoldDB" id="A0A5M8NZJ9"/>
<accession>A0A5M8NZJ9</accession>
<organism evidence="1 2">
    <name type="scientific">Candidatus Ordinivivax streblomastigis</name>
    <dbReference type="NCBI Taxonomy" id="2540710"/>
    <lineage>
        <taxon>Bacteria</taxon>
        <taxon>Pseudomonadati</taxon>
        <taxon>Bacteroidota</taxon>
        <taxon>Bacteroidia</taxon>
        <taxon>Bacteroidales</taxon>
        <taxon>Candidatus Ordinivivax</taxon>
    </lineage>
</organism>
<proteinExistence type="predicted"/>
<evidence type="ECO:0000313" key="2">
    <source>
        <dbReference type="Proteomes" id="UP000324575"/>
    </source>
</evidence>
<dbReference type="Gene3D" id="1.20.1600.10">
    <property type="entry name" value="Outer membrane efflux proteins (OEP)"/>
    <property type="match status" value="2"/>
</dbReference>
<protein>
    <recommendedName>
        <fullName evidence="3">TolC family protein</fullName>
    </recommendedName>
</protein>
<dbReference type="SUPFAM" id="SSF56954">
    <property type="entry name" value="Outer membrane efflux proteins (OEP)"/>
    <property type="match status" value="2"/>
</dbReference>
<name>A0A5M8NZJ9_9BACT</name>